<dbReference type="InterPro" id="IPR027417">
    <property type="entry name" value="P-loop_NTPase"/>
</dbReference>
<dbReference type="CDD" id="cd00009">
    <property type="entry name" value="AAA"/>
    <property type="match status" value="1"/>
</dbReference>
<evidence type="ECO:0000313" key="4">
    <source>
        <dbReference type="EMBL" id="WGO86712.1"/>
    </source>
</evidence>
<dbReference type="Pfam" id="PF01695">
    <property type="entry name" value="IstB_IS21"/>
    <property type="match status" value="1"/>
</dbReference>
<evidence type="ECO:0000259" key="1">
    <source>
        <dbReference type="Pfam" id="PF01695"/>
    </source>
</evidence>
<name>A0AAX3UG92_9LACO</name>
<dbReference type="RefSeq" id="WP_013853741.1">
    <property type="nucleotide sequence ID" value="NZ_CP123735.1"/>
</dbReference>
<dbReference type="NCBIfam" id="NF006505">
    <property type="entry name" value="PRK08939.1"/>
    <property type="match status" value="1"/>
</dbReference>
<dbReference type="GO" id="GO:0005524">
    <property type="term" value="F:ATP binding"/>
    <property type="evidence" value="ECO:0007669"/>
    <property type="project" value="InterPro"/>
</dbReference>
<evidence type="ECO:0000313" key="5">
    <source>
        <dbReference type="Proteomes" id="UP000181860"/>
    </source>
</evidence>
<accession>A0AAX3UG92</accession>
<reference evidence="4" key="3">
    <citation type="submission" date="2023-04" db="EMBL/GenBank/DDBJ databases">
        <authorList>
            <person name="Wang Y."/>
        </authorList>
    </citation>
    <scope>NUCLEOTIDE SEQUENCE</scope>
    <source>
        <strain evidence="4">ZW18</strain>
    </source>
</reference>
<dbReference type="EMBL" id="FMXC01000016">
    <property type="protein sequence ID" value="SDA59135.1"/>
    <property type="molecule type" value="Genomic_DNA"/>
</dbReference>
<dbReference type="EMBL" id="CP123735">
    <property type="protein sequence ID" value="WGO86712.1"/>
    <property type="molecule type" value="Genomic_DNA"/>
</dbReference>
<feature type="domain" description="Primosomal DnaI N-terminal" evidence="2">
    <location>
        <begin position="1"/>
        <end position="88"/>
    </location>
</feature>
<dbReference type="PANTHER" id="PTHR30050">
    <property type="entry name" value="CHROMOSOMAL REPLICATION INITIATOR PROTEIN DNAA"/>
    <property type="match status" value="1"/>
</dbReference>
<dbReference type="InterPro" id="IPR009928">
    <property type="entry name" value="DnaI_N"/>
</dbReference>
<proteinExistence type="predicted"/>
<reference evidence="4" key="2">
    <citation type="journal article" date="2022" name="Food Funct.">
        <title>Lactobacillus kefiranofaciens ZW18 from Kefir enhances the anti-tumor effect of anti-programmed cell death 1 (PD-1) immunotherapy by modulating the gut microbiota.</title>
        <authorList>
            <person name="Zhao J."/>
            <person name="Wang Y."/>
            <person name="Wang J."/>
            <person name="Lv M."/>
            <person name="Zhou C."/>
            <person name="Jia L."/>
            <person name="Geng W."/>
        </authorList>
    </citation>
    <scope>NUCLEOTIDE SEQUENCE</scope>
    <source>
        <strain evidence="4">ZW18</strain>
    </source>
</reference>
<gene>
    <name evidence="4" type="primary">dnaI</name>
    <name evidence="4" type="ORF">QEJ78_04535</name>
    <name evidence="3" type="ORF">SAMN02983011_01518</name>
</gene>
<keyword evidence="5" id="KW-1185">Reference proteome</keyword>
<reference evidence="3 5" key="1">
    <citation type="submission" date="2016-10" db="EMBL/GenBank/DDBJ databases">
        <authorList>
            <person name="Varghese N."/>
            <person name="Submissions S."/>
        </authorList>
    </citation>
    <scope>NUCLEOTIDE SEQUENCE [LARGE SCALE GENOMIC DNA]</scope>
    <source>
        <strain evidence="3 5">ATCC 43761</strain>
    </source>
</reference>
<dbReference type="AlphaFoldDB" id="A0AAX3UG92"/>
<evidence type="ECO:0000259" key="2">
    <source>
        <dbReference type="Pfam" id="PF07319"/>
    </source>
</evidence>
<dbReference type="SUPFAM" id="SSF52540">
    <property type="entry name" value="P-loop containing nucleoside triphosphate hydrolases"/>
    <property type="match status" value="1"/>
</dbReference>
<organism evidence="4 6">
    <name type="scientific">Lactobacillus kefiranofaciens</name>
    <dbReference type="NCBI Taxonomy" id="267818"/>
    <lineage>
        <taxon>Bacteria</taxon>
        <taxon>Bacillati</taxon>
        <taxon>Bacillota</taxon>
        <taxon>Bacilli</taxon>
        <taxon>Lactobacillales</taxon>
        <taxon>Lactobacillaceae</taxon>
        <taxon>Lactobacillus</taxon>
    </lineage>
</organism>
<evidence type="ECO:0000313" key="6">
    <source>
        <dbReference type="Proteomes" id="UP001242513"/>
    </source>
</evidence>
<evidence type="ECO:0000313" key="3">
    <source>
        <dbReference type="EMBL" id="SDA59135.1"/>
    </source>
</evidence>
<dbReference type="Gene3D" id="3.40.50.300">
    <property type="entry name" value="P-loop containing nucleotide triphosphate hydrolases"/>
    <property type="match status" value="1"/>
</dbReference>
<dbReference type="InterPro" id="IPR002611">
    <property type="entry name" value="IstB_ATP-bd"/>
</dbReference>
<protein>
    <submittedName>
        <fullName evidence="4">Primosomal protein DnaI</fullName>
    </submittedName>
</protein>
<feature type="domain" description="IstB-like ATP-binding" evidence="1">
    <location>
        <begin position="100"/>
        <end position="271"/>
    </location>
</feature>
<dbReference type="Proteomes" id="UP001242513">
    <property type="component" value="Chromosome"/>
</dbReference>
<dbReference type="Pfam" id="PF07319">
    <property type="entry name" value="DnaI_N"/>
    <property type="match status" value="1"/>
</dbReference>
<dbReference type="Proteomes" id="UP000181860">
    <property type="component" value="Unassembled WGS sequence"/>
</dbReference>
<dbReference type="GO" id="GO:0006260">
    <property type="term" value="P:DNA replication"/>
    <property type="evidence" value="ECO:0007669"/>
    <property type="project" value="TreeGrafter"/>
</dbReference>
<sequence>MEPIGKVIKRIVKQRNLDSEQDLINEAIKDPDVQAFLTQNADKIDKAMVKNSISTIYEFYSQKKNPSKIMAGYVPQLFLNGKVIDIRYTPTRSKIAVDRKRDARRRLQLIDLPARLQNVELSKIDISDERKPALNLVYAFLRNFKHNPHAKGLYLSGDFGVGKTYLLAGLANYVVTNMNKNVIFLHVPTFIAGLASHFDDNSRTSLQEEIRRLSECDLLILDDIGAESLSQWSRDDVLGVILQARMDNVLPTFFSSNLDMEALQSHFEETRNATDPVKARRLMQRVRFLATEVVVSGHDRRNSLH</sequence>
<dbReference type="PANTHER" id="PTHR30050:SF8">
    <property type="entry name" value="PRIMOSOMAL PROTEIN DNAI"/>
    <property type="match status" value="1"/>
</dbReference>